<dbReference type="AlphaFoldDB" id="A0AAU9DEI6"/>
<dbReference type="CDD" id="cd00229">
    <property type="entry name" value="SGNH_hydrolase"/>
    <property type="match status" value="1"/>
</dbReference>
<evidence type="ECO:0000313" key="2">
    <source>
        <dbReference type="EMBL" id="BDR56581.1"/>
    </source>
</evidence>
<dbReference type="InterPro" id="IPR013830">
    <property type="entry name" value="SGNH_hydro"/>
</dbReference>
<dbReference type="Proteomes" id="UP001321804">
    <property type="component" value="Chromosome"/>
</dbReference>
<keyword evidence="3" id="KW-1185">Reference proteome</keyword>
<dbReference type="SUPFAM" id="SSF52266">
    <property type="entry name" value="SGNH hydrolase"/>
    <property type="match status" value="1"/>
</dbReference>
<reference evidence="2 3" key="1">
    <citation type="journal article" date="2023" name="Microbiol. Spectr.">
        <title>Symbiosis of Carpenter Bees with Uncharacterized Lactic Acid Bacteria Showing NAD Auxotrophy.</title>
        <authorList>
            <person name="Kawasaki S."/>
            <person name="Ozawa K."/>
            <person name="Mori T."/>
            <person name="Yamamoto A."/>
            <person name="Ito M."/>
            <person name="Ohkuma M."/>
            <person name="Sakamoto M."/>
            <person name="Matsutani M."/>
        </authorList>
    </citation>
    <scope>NUCLEOTIDE SEQUENCE [LARGE SCALE GENOMIC DNA]</scope>
    <source>
        <strain evidence="2 3">KimC2</strain>
    </source>
</reference>
<dbReference type="Gene3D" id="3.40.50.1110">
    <property type="entry name" value="SGNH hydrolase"/>
    <property type="match status" value="1"/>
</dbReference>
<gene>
    <name evidence="2" type="ORF">KIMC2_11430</name>
</gene>
<dbReference type="PROSITE" id="PS51257">
    <property type="entry name" value="PROKAR_LIPOPROTEIN"/>
    <property type="match status" value="1"/>
</dbReference>
<dbReference type="PANTHER" id="PTHR30383">
    <property type="entry name" value="THIOESTERASE 1/PROTEASE 1/LYSOPHOSPHOLIPASE L1"/>
    <property type="match status" value="1"/>
</dbReference>
<protein>
    <submittedName>
        <fullName evidence="2">Lysophospholipase</fullName>
    </submittedName>
</protein>
<dbReference type="Pfam" id="PF13472">
    <property type="entry name" value="Lipase_GDSL_2"/>
    <property type="match status" value="1"/>
</dbReference>
<proteinExistence type="predicted"/>
<dbReference type="InterPro" id="IPR051532">
    <property type="entry name" value="Ester_Hydrolysis_Enzymes"/>
</dbReference>
<name>A0AAU9DEI6_9LACO</name>
<evidence type="ECO:0000313" key="3">
    <source>
        <dbReference type="Proteomes" id="UP001321804"/>
    </source>
</evidence>
<feature type="domain" description="SGNH hydrolase-type esterase" evidence="1">
    <location>
        <begin position="66"/>
        <end position="247"/>
    </location>
</feature>
<evidence type="ECO:0000259" key="1">
    <source>
        <dbReference type="Pfam" id="PF13472"/>
    </source>
</evidence>
<dbReference type="KEGG" id="xak:KIMC2_11430"/>
<organism evidence="2 3">
    <name type="scientific">Xylocopilactobacillus apis</name>
    <dbReference type="NCBI Taxonomy" id="2932183"/>
    <lineage>
        <taxon>Bacteria</taxon>
        <taxon>Bacillati</taxon>
        <taxon>Bacillota</taxon>
        <taxon>Bacilli</taxon>
        <taxon>Lactobacillales</taxon>
        <taxon>Lactobacillaceae</taxon>
        <taxon>Xylocopilactobacillus</taxon>
    </lineage>
</organism>
<accession>A0AAU9DEI6</accession>
<dbReference type="InterPro" id="IPR036514">
    <property type="entry name" value="SGNH_hydro_sf"/>
</dbReference>
<dbReference type="RefSeq" id="WP_317694856.1">
    <property type="nucleotide sequence ID" value="NZ_AP026801.1"/>
</dbReference>
<dbReference type="EMBL" id="AP026801">
    <property type="protein sequence ID" value="BDR56581.1"/>
    <property type="molecule type" value="Genomic_DNA"/>
</dbReference>
<sequence>MSNSHKKLSFFLIFLLLFGFTGCQNHQKSNFSIRKVEKKIKTIKKKSSTSIIKYLSHKDKIIYAPFGDSLSVGLFADQQSSKFSSLFAQNLSKKIGKNVIEKGLSEVAKTAANFGVPSIQTIIDQKPDLITIEFGTNDAVGGKTDYVLNSFKENLLQIVNAFKNKTTAKLILMTTWSPSNGKYIDNDLAFDQKVKEVGKMTNTPVADLSKIWRGHPEVCGPAGKVISDFSQWGNRDDFHPNQIGHQRIAQMLFEIANKTERKKVN</sequence>